<dbReference type="EMBL" id="CAJVPY010002670">
    <property type="protein sequence ID" value="CAG8568290.1"/>
    <property type="molecule type" value="Genomic_DNA"/>
</dbReference>
<proteinExistence type="predicted"/>
<dbReference type="AlphaFoldDB" id="A0A9N9FY40"/>
<organism evidence="1 2">
    <name type="scientific">Dentiscutata erythropus</name>
    <dbReference type="NCBI Taxonomy" id="1348616"/>
    <lineage>
        <taxon>Eukaryota</taxon>
        <taxon>Fungi</taxon>
        <taxon>Fungi incertae sedis</taxon>
        <taxon>Mucoromycota</taxon>
        <taxon>Glomeromycotina</taxon>
        <taxon>Glomeromycetes</taxon>
        <taxon>Diversisporales</taxon>
        <taxon>Gigasporaceae</taxon>
        <taxon>Dentiscutata</taxon>
    </lineage>
</organism>
<accession>A0A9N9FY40</accession>
<comment type="caution">
    <text evidence="1">The sequence shown here is derived from an EMBL/GenBank/DDBJ whole genome shotgun (WGS) entry which is preliminary data.</text>
</comment>
<dbReference type="Proteomes" id="UP000789405">
    <property type="component" value="Unassembled WGS sequence"/>
</dbReference>
<protein>
    <submittedName>
        <fullName evidence="1">16191_t:CDS:1</fullName>
    </submittedName>
</protein>
<reference evidence="1" key="1">
    <citation type="submission" date="2021-06" db="EMBL/GenBank/DDBJ databases">
        <authorList>
            <person name="Kallberg Y."/>
            <person name="Tangrot J."/>
            <person name="Rosling A."/>
        </authorList>
    </citation>
    <scope>NUCLEOTIDE SEQUENCE</scope>
    <source>
        <strain evidence="1">MA453B</strain>
    </source>
</reference>
<gene>
    <name evidence="1" type="ORF">DERYTH_LOCUS6077</name>
</gene>
<name>A0A9N9FY40_9GLOM</name>
<evidence type="ECO:0000313" key="1">
    <source>
        <dbReference type="EMBL" id="CAG8568290.1"/>
    </source>
</evidence>
<sequence>MKLPKSVKAYIAESQPTKDQNQDCTLLGILPEIPEGFKYVAGKPLIDPCPGLCIPFDITKDAKG</sequence>
<keyword evidence="2" id="KW-1185">Reference proteome</keyword>
<evidence type="ECO:0000313" key="2">
    <source>
        <dbReference type="Proteomes" id="UP000789405"/>
    </source>
</evidence>